<reference evidence="3" key="3">
    <citation type="submission" date="2025-09" db="UniProtKB">
        <authorList>
            <consortium name="Ensembl"/>
        </authorList>
    </citation>
    <scope>IDENTIFICATION</scope>
</reference>
<keyword evidence="1" id="KW-0175">Coiled coil</keyword>
<keyword evidence="4" id="KW-1185">Reference proteome</keyword>
<organism evidence="3 4">
    <name type="scientific">Catharus ustulatus</name>
    <name type="common">Russet-backed thrush</name>
    <name type="synonym">Hylocichla ustulatus</name>
    <dbReference type="NCBI Taxonomy" id="91951"/>
    <lineage>
        <taxon>Eukaryota</taxon>
        <taxon>Metazoa</taxon>
        <taxon>Chordata</taxon>
        <taxon>Craniata</taxon>
        <taxon>Vertebrata</taxon>
        <taxon>Euteleostomi</taxon>
        <taxon>Archelosauria</taxon>
        <taxon>Archosauria</taxon>
        <taxon>Dinosauria</taxon>
        <taxon>Saurischia</taxon>
        <taxon>Theropoda</taxon>
        <taxon>Coelurosauria</taxon>
        <taxon>Aves</taxon>
        <taxon>Neognathae</taxon>
        <taxon>Neoaves</taxon>
        <taxon>Telluraves</taxon>
        <taxon>Australaves</taxon>
        <taxon>Passeriformes</taxon>
        <taxon>Turdidae</taxon>
        <taxon>Catharus</taxon>
    </lineage>
</organism>
<evidence type="ECO:0000256" key="2">
    <source>
        <dbReference type="SAM" id="MobiDB-lite"/>
    </source>
</evidence>
<evidence type="ECO:0000313" key="4">
    <source>
        <dbReference type="Proteomes" id="UP000694563"/>
    </source>
</evidence>
<dbReference type="Proteomes" id="UP000694563">
    <property type="component" value="Chromosome 15"/>
</dbReference>
<reference evidence="3" key="1">
    <citation type="submission" date="2020-10" db="EMBL/GenBank/DDBJ databases">
        <title>Catharus ustulatus (Swainson's thrush) genome, bCatUst1, primary haplotype v2.</title>
        <authorList>
            <person name="Delmore K."/>
            <person name="Vafadar M."/>
            <person name="Formenti G."/>
            <person name="Chow W."/>
            <person name="Pelan S."/>
            <person name="Howe K."/>
            <person name="Rhie A."/>
            <person name="Mountcastle J."/>
            <person name="Haase B."/>
            <person name="Fedrigo O."/>
            <person name="Jarvis E.D."/>
        </authorList>
    </citation>
    <scope>NUCLEOTIDE SEQUENCE [LARGE SCALE GENOMIC DNA]</scope>
</reference>
<feature type="region of interest" description="Disordered" evidence="2">
    <location>
        <begin position="138"/>
        <end position="160"/>
    </location>
</feature>
<dbReference type="Ensembl" id="ENSCUST00005018978.1">
    <property type="protein sequence ID" value="ENSCUSP00005018299.1"/>
    <property type="gene ID" value="ENSCUSG00005011724.1"/>
</dbReference>
<proteinExistence type="predicted"/>
<reference evidence="3" key="2">
    <citation type="submission" date="2025-08" db="UniProtKB">
        <authorList>
            <consortium name="Ensembl"/>
        </authorList>
    </citation>
    <scope>IDENTIFICATION</scope>
</reference>
<name>A0A8C3UXI0_CATUS</name>
<dbReference type="AlphaFoldDB" id="A0A8C3UXI0"/>
<feature type="region of interest" description="Disordered" evidence="2">
    <location>
        <begin position="1"/>
        <end position="21"/>
    </location>
</feature>
<feature type="coiled-coil region" evidence="1">
    <location>
        <begin position="24"/>
        <end position="68"/>
    </location>
</feature>
<evidence type="ECO:0000313" key="3">
    <source>
        <dbReference type="Ensembl" id="ENSCUSP00005018299.1"/>
    </source>
</evidence>
<evidence type="ECO:0000256" key="1">
    <source>
        <dbReference type="SAM" id="Coils"/>
    </source>
</evidence>
<feature type="compositionally biased region" description="Basic and acidic residues" evidence="2">
    <location>
        <begin position="148"/>
        <end position="157"/>
    </location>
</feature>
<accession>A0A8C3UXI0</accession>
<protein>
    <submittedName>
        <fullName evidence="3">Uncharacterized protein</fullName>
    </submittedName>
</protein>
<sequence>MDGRGPYHIYDPGGSSEENGSTALERLVEENARLKEKMQGIKSIGELLEESQVEASKLRQKAEDLVKDNKMLIGSSSLENLVETGAVGPDPSFVRAAPGSAQPDVEARKSPPSVSLLDVEAGAGMAGEGGTVHLIKAKGKRGQPLASRNRDEPERRGQLPCCTPGGPSLCVVGILGCHSLGSSDLAAPLLQGSSSEFEIVAMEAQGFPQESTEWPSCLQNLGLGAEESSQCQEFRGVQGCTSVPRQAPAGLADPCQGSPWANHRGGINWTWILPQIQLAWLGLGEGPVKQPQPDGDTNVCRCHIAVTGRAVTTQVAVGDALMFSWCPHWVGGPGLQAMSLLRGSALAKTPLCAPFAAP</sequence>